<dbReference type="CDD" id="cd02440">
    <property type="entry name" value="AdoMet_MTases"/>
    <property type="match status" value="1"/>
</dbReference>
<dbReference type="InterPro" id="IPR029063">
    <property type="entry name" value="SAM-dependent_MTases_sf"/>
</dbReference>
<protein>
    <submittedName>
        <fullName evidence="3">Methyltransferase domain-containing protein</fullName>
    </submittedName>
</protein>
<dbReference type="eggNOG" id="COG4976">
    <property type="taxonomic scope" value="Bacteria"/>
</dbReference>
<accession>A0A1I0AM56</accession>
<name>A0A1I0AM56_9FIRM</name>
<dbReference type="Gene3D" id="3.40.50.150">
    <property type="entry name" value="Vaccinia Virus protein VP39"/>
    <property type="match status" value="1"/>
</dbReference>
<dbReference type="Gene3D" id="2.20.25.110">
    <property type="entry name" value="S-adenosyl-L-methionine-dependent methyltransferases"/>
    <property type="match status" value="1"/>
</dbReference>
<evidence type="ECO:0000313" key="4">
    <source>
        <dbReference type="Proteomes" id="UP000199820"/>
    </source>
</evidence>
<dbReference type="SUPFAM" id="SSF53335">
    <property type="entry name" value="S-adenosyl-L-methionine-dependent methyltransferases"/>
    <property type="match status" value="1"/>
</dbReference>
<dbReference type="STRING" id="1526.SAMN02910262_00675"/>
<evidence type="ECO:0000256" key="1">
    <source>
        <dbReference type="ARBA" id="ARBA00022679"/>
    </source>
</evidence>
<organism evidence="3 4">
    <name type="scientific">[Clostridium] aminophilum</name>
    <dbReference type="NCBI Taxonomy" id="1526"/>
    <lineage>
        <taxon>Bacteria</taxon>
        <taxon>Bacillati</taxon>
        <taxon>Bacillota</taxon>
        <taxon>Clostridia</taxon>
        <taxon>Lachnospirales</taxon>
        <taxon>Lachnospiraceae</taxon>
    </lineage>
</organism>
<feature type="domain" description="Methyltransferase" evidence="2">
    <location>
        <begin position="47"/>
        <end position="141"/>
    </location>
</feature>
<dbReference type="EMBL" id="FOIL01000002">
    <property type="protein sequence ID" value="SES94451.1"/>
    <property type="molecule type" value="Genomic_DNA"/>
</dbReference>
<reference evidence="3 4" key="1">
    <citation type="submission" date="2016-10" db="EMBL/GenBank/DDBJ databases">
        <authorList>
            <person name="de Groot N.N."/>
        </authorList>
    </citation>
    <scope>NUCLEOTIDE SEQUENCE [LARGE SCALE GENOMIC DNA]</scope>
    <source>
        <strain evidence="3 4">KH1P1</strain>
    </source>
</reference>
<dbReference type="PANTHER" id="PTHR43861">
    <property type="entry name" value="TRANS-ACONITATE 2-METHYLTRANSFERASE-RELATED"/>
    <property type="match status" value="1"/>
</dbReference>
<proteinExistence type="predicted"/>
<sequence length="257" mass="29967">MDLRDINAYTEFAEVYDEFMDNVPYDDWCRYLIRLLRKYGVEDGLLLELGCGTGSLTERLADAGYDMIGVDSSAEMLEQALAKRDESGHDILYLNQDMREFELYGTVRAIVSLCDCMSYILTMEDLTQVLRLANNYLDPKGIFIFDLNTDWKYRQVGDSTIAEDREDSSFIWDNSYDEEERINEYDLALFIRTEGDLYRKYTETHIQRAWLPEEIRKAAEDAGMELLAMYDAFTEDAPRPDSERIYVIVREHGKTAE</sequence>
<dbReference type="GO" id="GO:0032259">
    <property type="term" value="P:methylation"/>
    <property type="evidence" value="ECO:0007669"/>
    <property type="project" value="UniProtKB-KW"/>
</dbReference>
<dbReference type="GO" id="GO:0008168">
    <property type="term" value="F:methyltransferase activity"/>
    <property type="evidence" value="ECO:0007669"/>
    <property type="project" value="UniProtKB-KW"/>
</dbReference>
<keyword evidence="1 3" id="KW-0808">Transferase</keyword>
<dbReference type="InterPro" id="IPR041698">
    <property type="entry name" value="Methyltransf_25"/>
</dbReference>
<keyword evidence="3" id="KW-0489">Methyltransferase</keyword>
<dbReference type="Pfam" id="PF13649">
    <property type="entry name" value="Methyltransf_25"/>
    <property type="match status" value="1"/>
</dbReference>
<dbReference type="AlphaFoldDB" id="A0A1I0AM56"/>
<gene>
    <name evidence="3" type="ORF">SAMN04487771_100258</name>
</gene>
<dbReference type="Proteomes" id="UP000199820">
    <property type="component" value="Unassembled WGS sequence"/>
</dbReference>
<evidence type="ECO:0000313" key="3">
    <source>
        <dbReference type="EMBL" id="SES94451.1"/>
    </source>
</evidence>
<evidence type="ECO:0000259" key="2">
    <source>
        <dbReference type="Pfam" id="PF13649"/>
    </source>
</evidence>
<keyword evidence="4" id="KW-1185">Reference proteome</keyword>